<keyword evidence="3" id="KW-0812">Transmembrane</keyword>
<name>A0A9D3S3U1_ANGAN</name>
<proteinExistence type="predicted"/>
<comment type="caution">
    <text evidence="1">Lacks conserved residue(s) required for the propagation of feature annotation.</text>
</comment>
<evidence type="ECO:0000256" key="3">
    <source>
        <dbReference type="SAM" id="Phobius"/>
    </source>
</evidence>
<dbReference type="EMBL" id="JAFIRN010000002">
    <property type="protein sequence ID" value="KAG5854474.1"/>
    <property type="molecule type" value="Genomic_DNA"/>
</dbReference>
<accession>A0A9D3S3U1</accession>
<dbReference type="PROSITE" id="PS50026">
    <property type="entry name" value="EGF_3"/>
    <property type="match status" value="1"/>
</dbReference>
<keyword evidence="6" id="KW-1185">Reference proteome</keyword>
<gene>
    <name evidence="5" type="ORF">ANANG_G00038230</name>
</gene>
<evidence type="ECO:0000313" key="6">
    <source>
        <dbReference type="Proteomes" id="UP001044222"/>
    </source>
</evidence>
<feature type="compositionally biased region" description="Low complexity" evidence="2">
    <location>
        <begin position="508"/>
        <end position="534"/>
    </location>
</feature>
<feature type="transmembrane region" description="Helical" evidence="3">
    <location>
        <begin position="785"/>
        <end position="808"/>
    </location>
</feature>
<evidence type="ECO:0000256" key="2">
    <source>
        <dbReference type="SAM" id="MobiDB-lite"/>
    </source>
</evidence>
<feature type="compositionally biased region" description="Low complexity" evidence="2">
    <location>
        <begin position="312"/>
        <end position="324"/>
    </location>
</feature>
<keyword evidence="3" id="KW-0472">Membrane</keyword>
<feature type="compositionally biased region" description="Polar residues" evidence="2">
    <location>
        <begin position="289"/>
        <end position="298"/>
    </location>
</feature>
<feature type="domain" description="EGF-like" evidence="4">
    <location>
        <begin position="737"/>
        <end position="777"/>
    </location>
</feature>
<dbReference type="Proteomes" id="UP001044222">
    <property type="component" value="Unassembled WGS sequence"/>
</dbReference>
<comment type="caution">
    <text evidence="5">The sequence shown here is derived from an EMBL/GenBank/DDBJ whole genome shotgun (WGS) entry which is preliminary data.</text>
</comment>
<evidence type="ECO:0000256" key="1">
    <source>
        <dbReference type="PROSITE-ProRule" id="PRU00076"/>
    </source>
</evidence>
<evidence type="ECO:0000259" key="4">
    <source>
        <dbReference type="PROSITE" id="PS50026"/>
    </source>
</evidence>
<feature type="compositionally biased region" description="Polar residues" evidence="2">
    <location>
        <begin position="559"/>
        <end position="581"/>
    </location>
</feature>
<evidence type="ECO:0000313" key="5">
    <source>
        <dbReference type="EMBL" id="KAG5854474.1"/>
    </source>
</evidence>
<feature type="region of interest" description="Disordered" evidence="2">
    <location>
        <begin position="365"/>
        <end position="583"/>
    </location>
</feature>
<reference evidence="5" key="1">
    <citation type="submission" date="2021-01" db="EMBL/GenBank/DDBJ databases">
        <title>A chromosome-scale assembly of European eel, Anguilla anguilla.</title>
        <authorList>
            <person name="Henkel C."/>
            <person name="Jong-Raadsen S.A."/>
            <person name="Dufour S."/>
            <person name="Weltzien F.-A."/>
            <person name="Palstra A.P."/>
            <person name="Pelster B."/>
            <person name="Spaink H.P."/>
            <person name="Van Den Thillart G.E."/>
            <person name="Jansen H."/>
            <person name="Zahm M."/>
            <person name="Klopp C."/>
            <person name="Cedric C."/>
            <person name="Louis A."/>
            <person name="Berthelot C."/>
            <person name="Parey E."/>
            <person name="Roest Crollius H."/>
            <person name="Montfort J."/>
            <person name="Robinson-Rechavi M."/>
            <person name="Bucao C."/>
            <person name="Bouchez O."/>
            <person name="Gislard M."/>
            <person name="Lluch J."/>
            <person name="Milhes M."/>
            <person name="Lampietro C."/>
            <person name="Lopez Roques C."/>
            <person name="Donnadieu C."/>
            <person name="Braasch I."/>
            <person name="Desvignes T."/>
            <person name="Postlethwait J."/>
            <person name="Bobe J."/>
            <person name="Guiguen Y."/>
            <person name="Dirks R."/>
        </authorList>
    </citation>
    <scope>NUCLEOTIDE SEQUENCE</scope>
    <source>
        <strain evidence="5">Tag_6206</strain>
        <tissue evidence="5">Liver</tissue>
    </source>
</reference>
<dbReference type="AlphaFoldDB" id="A0A9D3S3U1"/>
<feature type="compositionally biased region" description="Basic and acidic residues" evidence="2">
    <location>
        <begin position="255"/>
        <end position="266"/>
    </location>
</feature>
<organism evidence="5 6">
    <name type="scientific">Anguilla anguilla</name>
    <name type="common">European freshwater eel</name>
    <name type="synonym">Muraena anguilla</name>
    <dbReference type="NCBI Taxonomy" id="7936"/>
    <lineage>
        <taxon>Eukaryota</taxon>
        <taxon>Metazoa</taxon>
        <taxon>Chordata</taxon>
        <taxon>Craniata</taxon>
        <taxon>Vertebrata</taxon>
        <taxon>Euteleostomi</taxon>
        <taxon>Actinopterygii</taxon>
        <taxon>Neopterygii</taxon>
        <taxon>Teleostei</taxon>
        <taxon>Anguilliformes</taxon>
        <taxon>Anguillidae</taxon>
        <taxon>Anguilla</taxon>
    </lineage>
</organism>
<keyword evidence="3" id="KW-1133">Transmembrane helix</keyword>
<feature type="region of interest" description="Disordered" evidence="2">
    <location>
        <begin position="255"/>
        <end position="353"/>
    </location>
</feature>
<feature type="compositionally biased region" description="Low complexity" evidence="2">
    <location>
        <begin position="436"/>
        <end position="452"/>
    </location>
</feature>
<protein>
    <recommendedName>
        <fullName evidence="4">EGF-like domain-containing protein</fullName>
    </recommendedName>
</protein>
<feature type="region of interest" description="Disordered" evidence="2">
    <location>
        <begin position="43"/>
        <end position="94"/>
    </location>
</feature>
<feature type="compositionally biased region" description="Polar residues" evidence="2">
    <location>
        <begin position="43"/>
        <end position="59"/>
    </location>
</feature>
<keyword evidence="1" id="KW-0245">EGF-like domain</keyword>
<sequence length="952" mass="100533">MAYVSTAHTGVPRGKDYIHSYYQPSFISPFPGIGGQEVTERQSAFDSLSDSTLGLSQGRSAFPESEGTMGRDSWSVTDLVPPASSLPEDTTGTQQALKANGSTEMIPGSTEAEGNLRISPLVTRSLSEDKRSDVPGVLEDISALSASTVGPSGTASPSLDSSTMEEVAVSVLSVDPGSSLGQVPSISPPVGVDTEKQVSTVVLGSSEPYTATPVPELGEKAETDFTVSVPFTEAPTHSSVSADRDFTEMLTKQPELKDSASTHNDHVNPASETAVSEVSLGPECETNPAHESQSSNCASHPHVPVEADGTGPVPAVSTASTAPTPAGPRQEPTVSEDLSSALPIHSTPDHSLTGVTTATLLLTTSFAENTQGRRRPRGTQSPEETVPHSRRGHSESTATSADGSTFHSHTVTPGPVDSNTSQSAEPGSPTLTPPLAASSTAGSSTVASSVCSLPACSSVPPHTPEGLSPSIQVGTEGPRKAGCPSCTAIPSTAGGKSSPPVTFSPTVTATTRLTSSSPSSSPSGKTHPTTATPFPFTPRPRPTSQTAGRETVPPPPSPRTDQSTSTLSTQPANSRAPSSSAKPVRGRVFIVENQPAIIKEETVQLLLQMVLESGSPGEQKSPQPESIKEDVVNKVEPLLQKAPGYEGLRVSWTSGNAVVQGVPVFNTARALSWLGAPGGLLDVTGLRENVRRGLYVGGAKVANITVGGLQPELCSWLFLCPSGFQCVPTSLGNASCTSLCHTDYCKNSGICTHHHGQQPMCQCPVGEDFWYMGRWCDFRMTRQRLVGVCLGVLFTVAVLMATLSYLIIRRFKAMLIQAKVDQTRSSYRRFNHFDELSSRFWLRSWPGSADSLENPAYSRSDELLHLRALDRTCCYHDDTLSIASTYPGSGTHVNTVYAHGSHYNWDLSDGSINEWIADSGKASDLSVCSWPIEPIQWTPFPLLQQLGIHRAG</sequence>
<feature type="compositionally biased region" description="Polar residues" evidence="2">
    <location>
        <begin position="395"/>
        <end position="425"/>
    </location>
</feature>
<dbReference type="InterPro" id="IPR000742">
    <property type="entry name" value="EGF"/>
</dbReference>